<proteinExistence type="predicted"/>
<sequence length="130" mass="14316">MSKDALMMHDIDSPSCSALLPADMGIEYFKVIRIPSPKSISEAMRERIPRQQPSAKSMLDDVLPGEDIPYHMMLCSDVVHATRYSKMMAANSCTDLVDFSIAKVVGWRLASCGVISSPIMDRYVEGGAET</sequence>
<dbReference type="VEuPathDB" id="FungiDB:LCOR_04372.1"/>
<keyword evidence="2" id="KW-1185">Reference proteome</keyword>
<comment type="caution">
    <text evidence="1">The sequence shown here is derived from an EMBL/GenBank/DDBJ whole genome shotgun (WGS) entry which is preliminary data.</text>
</comment>
<evidence type="ECO:0000313" key="2">
    <source>
        <dbReference type="Proteomes" id="UP000027586"/>
    </source>
</evidence>
<dbReference type="Proteomes" id="UP000027586">
    <property type="component" value="Unassembled WGS sequence"/>
</dbReference>
<evidence type="ECO:0000313" key="1">
    <source>
        <dbReference type="EMBL" id="CDH52952.1"/>
    </source>
</evidence>
<accession>A0A068RTL4</accession>
<dbReference type="AlphaFoldDB" id="A0A068RTL4"/>
<name>A0A068RTL4_9FUNG</name>
<protein>
    <submittedName>
        <fullName evidence="1">Uncharacterized protein</fullName>
    </submittedName>
</protein>
<organism evidence="1 2">
    <name type="scientific">Lichtheimia corymbifera JMRC:FSU:9682</name>
    <dbReference type="NCBI Taxonomy" id="1263082"/>
    <lineage>
        <taxon>Eukaryota</taxon>
        <taxon>Fungi</taxon>
        <taxon>Fungi incertae sedis</taxon>
        <taxon>Mucoromycota</taxon>
        <taxon>Mucoromycotina</taxon>
        <taxon>Mucoromycetes</taxon>
        <taxon>Mucorales</taxon>
        <taxon>Lichtheimiaceae</taxon>
        <taxon>Lichtheimia</taxon>
    </lineage>
</organism>
<reference evidence="1" key="1">
    <citation type="submission" date="2013-08" db="EMBL/GenBank/DDBJ databases">
        <title>Gene expansion shapes genome architecture in the human pathogen Lichtheimia corymbifera: an evolutionary genomics analysis in the ancient terrestrial Mucorales (Mucoromycotina).</title>
        <authorList>
            <person name="Schwartze V.U."/>
            <person name="Winter S."/>
            <person name="Shelest E."/>
            <person name="Marcet-Houben M."/>
            <person name="Horn F."/>
            <person name="Wehner S."/>
            <person name="Hoffmann K."/>
            <person name="Riege K."/>
            <person name="Sammeth M."/>
            <person name="Nowrousian M."/>
            <person name="Valiante V."/>
            <person name="Linde J."/>
            <person name="Jacobsen I.D."/>
            <person name="Marz M."/>
            <person name="Brakhage A.A."/>
            <person name="Gabaldon T."/>
            <person name="Bocker S."/>
            <person name="Voigt K."/>
        </authorList>
    </citation>
    <scope>NUCLEOTIDE SEQUENCE [LARGE SCALE GENOMIC DNA]</scope>
    <source>
        <strain evidence="1">FSU 9682</strain>
    </source>
</reference>
<gene>
    <name evidence="1" type="ORF">LCOR_04372.1</name>
</gene>
<dbReference type="EMBL" id="CBTN010000015">
    <property type="protein sequence ID" value="CDH52952.1"/>
    <property type="molecule type" value="Genomic_DNA"/>
</dbReference>